<keyword evidence="2" id="KW-1185">Reference proteome</keyword>
<dbReference type="Proteomes" id="UP001175226">
    <property type="component" value="Unassembled WGS sequence"/>
</dbReference>
<evidence type="ECO:0000313" key="1">
    <source>
        <dbReference type="EMBL" id="KAK0414396.1"/>
    </source>
</evidence>
<dbReference type="InterPro" id="IPR011009">
    <property type="entry name" value="Kinase-like_dom_sf"/>
</dbReference>
<dbReference type="EMBL" id="JAUEPT010000845">
    <property type="protein sequence ID" value="KAK0414396.1"/>
    <property type="molecule type" value="Genomic_DNA"/>
</dbReference>
<evidence type="ECO:0008006" key="3">
    <source>
        <dbReference type="Google" id="ProtNLM"/>
    </source>
</evidence>
<feature type="non-terminal residue" evidence="1">
    <location>
        <position position="199"/>
    </location>
</feature>
<sequence length="199" mass="22902">GRSIPALVLENSGEKNLTSLDISTLTDDEKLDIIDVLGTFHRKGWVHGDIAERNILHSIDTNGRKKFRLCDLALAEQWECREDTRDETFNLFEILYPYDEEEEEDDDDDPVWKKPVTGPYMSKRRWDLPNPKKLIYQFNNINLFVPGLEPVQPLTETLQMSIQSVDPTHLQIPVALFTPRTANTVLVNSAQIQPLYSLH</sequence>
<name>A0AA39HYE6_9AGAR</name>
<gene>
    <name evidence="1" type="ORF">EV421DRAFT_1748749</name>
</gene>
<proteinExistence type="predicted"/>
<comment type="caution">
    <text evidence="1">The sequence shown here is derived from an EMBL/GenBank/DDBJ whole genome shotgun (WGS) entry which is preliminary data.</text>
</comment>
<accession>A0AA39HYE6</accession>
<dbReference type="AlphaFoldDB" id="A0AA39HYE6"/>
<evidence type="ECO:0000313" key="2">
    <source>
        <dbReference type="Proteomes" id="UP001175226"/>
    </source>
</evidence>
<dbReference type="SUPFAM" id="SSF56112">
    <property type="entry name" value="Protein kinase-like (PK-like)"/>
    <property type="match status" value="1"/>
</dbReference>
<dbReference type="Gene3D" id="1.10.510.10">
    <property type="entry name" value="Transferase(Phosphotransferase) domain 1"/>
    <property type="match status" value="1"/>
</dbReference>
<reference evidence="1" key="1">
    <citation type="submission" date="2023-06" db="EMBL/GenBank/DDBJ databases">
        <authorList>
            <consortium name="Lawrence Berkeley National Laboratory"/>
            <person name="Ahrendt S."/>
            <person name="Sahu N."/>
            <person name="Indic B."/>
            <person name="Wong-Bajracharya J."/>
            <person name="Merenyi Z."/>
            <person name="Ke H.-M."/>
            <person name="Monk M."/>
            <person name="Kocsube S."/>
            <person name="Drula E."/>
            <person name="Lipzen A."/>
            <person name="Balint B."/>
            <person name="Henrissat B."/>
            <person name="Andreopoulos B."/>
            <person name="Martin F.M."/>
            <person name="Harder C.B."/>
            <person name="Rigling D."/>
            <person name="Ford K.L."/>
            <person name="Foster G.D."/>
            <person name="Pangilinan J."/>
            <person name="Papanicolaou A."/>
            <person name="Barry K."/>
            <person name="LaButti K."/>
            <person name="Viragh M."/>
            <person name="Koriabine M."/>
            <person name="Yan M."/>
            <person name="Riley R."/>
            <person name="Champramary S."/>
            <person name="Plett K.L."/>
            <person name="Tsai I.J."/>
            <person name="Slot J."/>
            <person name="Sipos G."/>
            <person name="Plett J."/>
            <person name="Nagy L.G."/>
            <person name="Grigoriev I.V."/>
        </authorList>
    </citation>
    <scope>NUCLEOTIDE SEQUENCE</scope>
    <source>
        <strain evidence="1">FPL87.14</strain>
    </source>
</reference>
<organism evidence="1 2">
    <name type="scientific">Armillaria borealis</name>
    <dbReference type="NCBI Taxonomy" id="47425"/>
    <lineage>
        <taxon>Eukaryota</taxon>
        <taxon>Fungi</taxon>
        <taxon>Dikarya</taxon>
        <taxon>Basidiomycota</taxon>
        <taxon>Agaricomycotina</taxon>
        <taxon>Agaricomycetes</taxon>
        <taxon>Agaricomycetidae</taxon>
        <taxon>Agaricales</taxon>
        <taxon>Marasmiineae</taxon>
        <taxon>Physalacriaceae</taxon>
        <taxon>Armillaria</taxon>
    </lineage>
</organism>
<protein>
    <recommendedName>
        <fullName evidence="3">Protein kinase domain-containing protein</fullName>
    </recommendedName>
</protein>